<evidence type="ECO:0000256" key="1">
    <source>
        <dbReference type="ARBA" id="ARBA00009600"/>
    </source>
</evidence>
<dbReference type="GO" id="GO:0005829">
    <property type="term" value="C:cytosol"/>
    <property type="evidence" value="ECO:0007669"/>
    <property type="project" value="TreeGrafter"/>
</dbReference>
<dbReference type="Proteomes" id="UP000199550">
    <property type="component" value="Unassembled WGS sequence"/>
</dbReference>
<name>A0A1I4HLI5_9RHOB</name>
<sequence>MDEMTTLAGKLLIAMPDMEDPRFAGSVIYICDHSDEGTMGLIVNRPFPDIAFRKLLAQMGISCGDACQDIGVHFGGPVEKVRGFVLHTLDYTADKGTLQVDDDIGMTATQDVLQALAEGTGPATSLLALGYTGWGPGQLEEELADNGWLTGPANQAILFGTDHAGKWAAALALMGISPVALSQSGGRA</sequence>
<dbReference type="NCBIfam" id="NF001268">
    <property type="entry name" value="PRK00228.1-4"/>
    <property type="match status" value="1"/>
</dbReference>
<gene>
    <name evidence="3" type="ORF">SAMN04488004_11857</name>
</gene>
<comment type="similarity">
    <text evidence="1 2">Belongs to the UPF0301 (AlgH) family.</text>
</comment>
<evidence type="ECO:0000256" key="2">
    <source>
        <dbReference type="HAMAP-Rule" id="MF_00758"/>
    </source>
</evidence>
<dbReference type="RefSeq" id="WP_090190778.1">
    <property type="nucleotide sequence ID" value="NZ_CAXYBM010000013.1"/>
</dbReference>
<dbReference type="InterPro" id="IPR003774">
    <property type="entry name" value="AlgH-like"/>
</dbReference>
<dbReference type="Gene3D" id="3.40.1740.10">
    <property type="entry name" value="VC0467-like"/>
    <property type="match status" value="1"/>
</dbReference>
<dbReference type="PANTHER" id="PTHR30327">
    <property type="entry name" value="UNCHARACTERIZED PROTEIN YQGE"/>
    <property type="match status" value="1"/>
</dbReference>
<protein>
    <recommendedName>
        <fullName evidence="2">UPF0301 protein SAMN04488004_11857</fullName>
    </recommendedName>
</protein>
<dbReference type="OrthoDB" id="9807486at2"/>
<dbReference type="Pfam" id="PF02622">
    <property type="entry name" value="DUF179"/>
    <property type="match status" value="1"/>
</dbReference>
<dbReference type="AlphaFoldDB" id="A0A1I4HLI5"/>
<organism evidence="3 4">
    <name type="scientific">Loktanella salsilacus</name>
    <dbReference type="NCBI Taxonomy" id="195913"/>
    <lineage>
        <taxon>Bacteria</taxon>
        <taxon>Pseudomonadati</taxon>
        <taxon>Pseudomonadota</taxon>
        <taxon>Alphaproteobacteria</taxon>
        <taxon>Rhodobacterales</taxon>
        <taxon>Roseobacteraceae</taxon>
        <taxon>Loktanella</taxon>
    </lineage>
</organism>
<dbReference type="EMBL" id="FOTF01000018">
    <property type="protein sequence ID" value="SFL43055.1"/>
    <property type="molecule type" value="Genomic_DNA"/>
</dbReference>
<evidence type="ECO:0000313" key="4">
    <source>
        <dbReference type="Proteomes" id="UP000199550"/>
    </source>
</evidence>
<dbReference type="STRING" id="195913.SAMN04488004_11857"/>
<dbReference type="HAMAP" id="MF_00758">
    <property type="entry name" value="UPF0301"/>
    <property type="match status" value="1"/>
</dbReference>
<evidence type="ECO:0000313" key="3">
    <source>
        <dbReference type="EMBL" id="SFL43055.1"/>
    </source>
</evidence>
<reference evidence="3 4" key="1">
    <citation type="submission" date="2016-10" db="EMBL/GenBank/DDBJ databases">
        <authorList>
            <person name="de Groot N.N."/>
        </authorList>
    </citation>
    <scope>NUCLEOTIDE SEQUENCE [LARGE SCALE GENOMIC DNA]</scope>
    <source>
        <strain evidence="3 4">DSM 16199</strain>
    </source>
</reference>
<proteinExistence type="inferred from homology"/>
<keyword evidence="4" id="KW-1185">Reference proteome</keyword>
<dbReference type="SUPFAM" id="SSF143456">
    <property type="entry name" value="VC0467-like"/>
    <property type="match status" value="1"/>
</dbReference>
<dbReference type="PANTHER" id="PTHR30327:SF1">
    <property type="entry name" value="UPF0301 PROTEIN YQGE"/>
    <property type="match status" value="1"/>
</dbReference>
<accession>A0A1I4HLI5</accession>